<dbReference type="CDD" id="cd02440">
    <property type="entry name" value="AdoMet_MTases"/>
    <property type="match status" value="1"/>
</dbReference>
<dbReference type="PROSITE" id="PS01184">
    <property type="entry name" value="UBIE_2"/>
    <property type="match status" value="1"/>
</dbReference>
<evidence type="ECO:0000256" key="1">
    <source>
        <dbReference type="ARBA" id="ARBA00022603"/>
    </source>
</evidence>
<dbReference type="PATRIC" id="fig|1125718.3.peg.1353"/>
<dbReference type="EC" id="2.1.1.163" evidence="4"/>
<comment type="similarity">
    <text evidence="4">Belongs to the class I-like SAM-binding methyltransferase superfamily. MenG/UbiE family.</text>
</comment>
<dbReference type="PROSITE" id="PS51608">
    <property type="entry name" value="SAM_MT_UBIE"/>
    <property type="match status" value="1"/>
</dbReference>
<gene>
    <name evidence="4" type="primary">menG</name>
    <name evidence="6" type="ORF">HMPREF1318_0451</name>
</gene>
<dbReference type="GO" id="GO:0009234">
    <property type="term" value="P:menaquinone biosynthetic process"/>
    <property type="evidence" value="ECO:0007669"/>
    <property type="project" value="UniProtKB-UniRule"/>
</dbReference>
<comment type="function">
    <text evidence="4">Methyltransferase required for the conversion of demethylmenaquinol (DMKH2) to menaquinol (MKH2).</text>
</comment>
<dbReference type="OrthoDB" id="9808140at2"/>
<evidence type="ECO:0000256" key="2">
    <source>
        <dbReference type="ARBA" id="ARBA00022679"/>
    </source>
</evidence>
<reference evidence="6 7" key="1">
    <citation type="submission" date="2012-05" db="EMBL/GenBank/DDBJ databases">
        <authorList>
            <person name="Harkins D.M."/>
            <person name="Madupu R."/>
            <person name="Durkin A.S."/>
            <person name="Torralba M."/>
            <person name="Methe B."/>
            <person name="Sutton G.G."/>
            <person name="Nelson K.E."/>
        </authorList>
    </citation>
    <scope>NUCLEOTIDE SEQUENCE [LARGE SCALE GENOMIC DNA]</scope>
    <source>
        <strain evidence="6 7">F0489</strain>
    </source>
</reference>
<dbReference type="NCBIfam" id="NF001241">
    <property type="entry name" value="PRK00216.1-2"/>
    <property type="match status" value="1"/>
</dbReference>
<proteinExistence type="inferred from homology"/>
<dbReference type="InterPro" id="IPR023576">
    <property type="entry name" value="UbiE/COQ5_MeTrFase_CS"/>
</dbReference>
<dbReference type="Gene3D" id="3.40.50.150">
    <property type="entry name" value="Vaccinia Virus protein VP39"/>
    <property type="match status" value="1"/>
</dbReference>
<name>J1HFW7_9ACTO</name>
<comment type="pathway">
    <text evidence="4">Quinol/quinone metabolism; menaquinone biosynthesis; menaquinol from 1,4-dihydroxy-2-naphthoate: step 2/2.</text>
</comment>
<dbReference type="PANTHER" id="PTHR43591">
    <property type="entry name" value="METHYLTRANSFERASE"/>
    <property type="match status" value="1"/>
</dbReference>
<dbReference type="NCBIfam" id="TIGR01934">
    <property type="entry name" value="MenG_MenH_UbiE"/>
    <property type="match status" value="1"/>
</dbReference>
<accession>J1HFW7</accession>
<protein>
    <recommendedName>
        <fullName evidence="4">Demethylmenaquinone methyltransferase</fullName>
        <ecNumber evidence="4">2.1.1.163</ecNumber>
    </recommendedName>
</protein>
<feature type="binding site" evidence="4">
    <location>
        <begin position="102"/>
        <end position="103"/>
    </location>
    <ligand>
        <name>S-adenosyl-L-methionine</name>
        <dbReference type="ChEBI" id="CHEBI:59789"/>
    </ligand>
</feature>
<keyword evidence="7" id="KW-1185">Reference proteome</keyword>
<dbReference type="PANTHER" id="PTHR43591:SF24">
    <property type="entry name" value="2-METHOXY-6-POLYPRENYL-1,4-BENZOQUINOL METHYLASE, MITOCHONDRIAL"/>
    <property type="match status" value="1"/>
</dbReference>
<evidence type="ECO:0000313" key="6">
    <source>
        <dbReference type="EMBL" id="EJF44665.1"/>
    </source>
</evidence>
<organism evidence="6 7">
    <name type="scientific">Actinomyces massiliensis F0489</name>
    <dbReference type="NCBI Taxonomy" id="1125718"/>
    <lineage>
        <taxon>Bacteria</taxon>
        <taxon>Bacillati</taxon>
        <taxon>Actinomycetota</taxon>
        <taxon>Actinomycetes</taxon>
        <taxon>Actinomycetales</taxon>
        <taxon>Actinomycetaceae</taxon>
        <taxon>Actinomyces</taxon>
    </lineage>
</organism>
<dbReference type="GO" id="GO:0032259">
    <property type="term" value="P:methylation"/>
    <property type="evidence" value="ECO:0007669"/>
    <property type="project" value="UniProtKB-KW"/>
</dbReference>
<evidence type="ECO:0000256" key="4">
    <source>
        <dbReference type="HAMAP-Rule" id="MF_01813"/>
    </source>
</evidence>
<comment type="caution">
    <text evidence="6">The sequence shown here is derived from an EMBL/GenBank/DDBJ whole genome shotgun (WGS) entry which is preliminary data.</text>
</comment>
<dbReference type="Pfam" id="PF01209">
    <property type="entry name" value="Ubie_methyltran"/>
    <property type="match status" value="1"/>
</dbReference>
<evidence type="ECO:0000313" key="7">
    <source>
        <dbReference type="Proteomes" id="UP000002941"/>
    </source>
</evidence>
<dbReference type="AlphaFoldDB" id="J1HFW7"/>
<dbReference type="InterPro" id="IPR029063">
    <property type="entry name" value="SAM-dependent_MTases_sf"/>
</dbReference>
<sequence length="258" mass="27645">MSRATLAKNPREVAGMFDAVASRYDLTNDVMSLWQVRVWRAVTRAAVAARPGARVLDLAAGTGTSSAEYAADGADVVACDFSTGMVAEGKRRHPDIAFVAGDATALPFADASFDTVTISYGLRNVQDTAGALREMARVTRPGGRLVIAEFSTPVWRPFRSAYRFYLDTALSTAARLVSSNAEAYDYLAESILAWPDQKELAALMQQAGWRGVGYKNLSGGIVAVHRATRPAEPQPATTRSARPDGGAEGQAGERRDRS</sequence>
<evidence type="ECO:0000256" key="3">
    <source>
        <dbReference type="ARBA" id="ARBA00022691"/>
    </source>
</evidence>
<dbReference type="eggNOG" id="COG2226">
    <property type="taxonomic scope" value="Bacteria"/>
</dbReference>
<dbReference type="InterPro" id="IPR004033">
    <property type="entry name" value="UbiE/COQ5_MeTrFase"/>
</dbReference>
<dbReference type="UniPathway" id="UPA00079">
    <property type="reaction ID" value="UER00169"/>
</dbReference>
<evidence type="ECO:0000256" key="5">
    <source>
        <dbReference type="SAM" id="MobiDB-lite"/>
    </source>
</evidence>
<comment type="catalytic activity">
    <reaction evidence="4">
        <text>a 2-demethylmenaquinol + S-adenosyl-L-methionine = a menaquinol + S-adenosyl-L-homocysteine + H(+)</text>
        <dbReference type="Rhea" id="RHEA:42640"/>
        <dbReference type="Rhea" id="RHEA-COMP:9539"/>
        <dbReference type="Rhea" id="RHEA-COMP:9563"/>
        <dbReference type="ChEBI" id="CHEBI:15378"/>
        <dbReference type="ChEBI" id="CHEBI:18151"/>
        <dbReference type="ChEBI" id="CHEBI:55437"/>
        <dbReference type="ChEBI" id="CHEBI:57856"/>
        <dbReference type="ChEBI" id="CHEBI:59789"/>
        <dbReference type="EC" id="2.1.1.163"/>
    </reaction>
</comment>
<feature type="binding site" evidence="4">
    <location>
        <position position="62"/>
    </location>
    <ligand>
        <name>S-adenosyl-L-methionine</name>
        <dbReference type="ChEBI" id="CHEBI:59789"/>
    </ligand>
</feature>
<dbReference type="SUPFAM" id="SSF53335">
    <property type="entry name" value="S-adenosyl-L-methionine-dependent methyltransferases"/>
    <property type="match status" value="1"/>
</dbReference>
<feature type="binding site" evidence="4">
    <location>
        <position position="119"/>
    </location>
    <ligand>
        <name>S-adenosyl-L-methionine</name>
        <dbReference type="ChEBI" id="CHEBI:59789"/>
    </ligand>
</feature>
<feature type="binding site" evidence="4">
    <location>
        <position position="80"/>
    </location>
    <ligand>
        <name>S-adenosyl-L-methionine</name>
        <dbReference type="ChEBI" id="CHEBI:59789"/>
    </ligand>
</feature>
<dbReference type="EMBL" id="AKFT01000105">
    <property type="protein sequence ID" value="EJF44665.1"/>
    <property type="molecule type" value="Genomic_DNA"/>
</dbReference>
<feature type="region of interest" description="Disordered" evidence="5">
    <location>
        <begin position="226"/>
        <end position="258"/>
    </location>
</feature>
<dbReference type="Proteomes" id="UP000002941">
    <property type="component" value="Unassembled WGS sequence"/>
</dbReference>
<keyword evidence="6" id="KW-0830">Ubiquinone</keyword>
<dbReference type="RefSeq" id="WP_008731374.1">
    <property type="nucleotide sequence ID" value="NZ_AKFT01000105.1"/>
</dbReference>
<dbReference type="HAMAP" id="MF_01813">
    <property type="entry name" value="MenG_UbiE_methyltr"/>
    <property type="match status" value="1"/>
</dbReference>
<keyword evidence="4" id="KW-0474">Menaquinone biosynthesis</keyword>
<keyword evidence="2 4" id="KW-0808">Transferase</keyword>
<keyword evidence="1 4" id="KW-0489">Methyltransferase</keyword>
<dbReference type="GO" id="GO:0043770">
    <property type="term" value="F:demethylmenaquinone methyltransferase activity"/>
    <property type="evidence" value="ECO:0007669"/>
    <property type="project" value="UniProtKB-UniRule"/>
</dbReference>
<keyword evidence="3 4" id="KW-0949">S-adenosyl-L-methionine</keyword>